<evidence type="ECO:0000313" key="7">
    <source>
        <dbReference type="EMBL" id="KOB71750.1"/>
    </source>
</evidence>
<reference evidence="7 8" key="1">
    <citation type="journal article" date="2015" name="Genome Biol. Evol.">
        <title>The genome of winter moth (Operophtera brumata) provides a genomic perspective on sexual dimorphism and phenology.</title>
        <authorList>
            <person name="Derks M.F."/>
            <person name="Smit S."/>
            <person name="Salis L."/>
            <person name="Schijlen E."/>
            <person name="Bossers A."/>
            <person name="Mateman C."/>
            <person name="Pijl A.S."/>
            <person name="de Ridder D."/>
            <person name="Groenen M.A."/>
            <person name="Visser M.E."/>
            <person name="Megens H.J."/>
        </authorList>
    </citation>
    <scope>NUCLEOTIDE SEQUENCE [LARGE SCALE GENOMIC DNA]</scope>
    <source>
        <strain evidence="7">WM2013NL</strain>
        <tissue evidence="7">Head and thorax</tissue>
    </source>
</reference>
<feature type="domain" description="Lipase" evidence="6">
    <location>
        <begin position="63"/>
        <end position="360"/>
    </location>
</feature>
<evidence type="ECO:0000256" key="1">
    <source>
        <dbReference type="ARBA" id="ARBA00004613"/>
    </source>
</evidence>
<dbReference type="SUPFAM" id="SSF53474">
    <property type="entry name" value="alpha/beta-Hydrolases"/>
    <property type="match status" value="1"/>
</dbReference>
<dbReference type="InterPro" id="IPR013818">
    <property type="entry name" value="Lipase"/>
</dbReference>
<evidence type="ECO:0000313" key="8">
    <source>
        <dbReference type="Proteomes" id="UP000037510"/>
    </source>
</evidence>
<evidence type="ECO:0000256" key="2">
    <source>
        <dbReference type="ARBA" id="ARBA00010701"/>
    </source>
</evidence>
<dbReference type="GO" id="GO:0017171">
    <property type="term" value="F:serine hydrolase activity"/>
    <property type="evidence" value="ECO:0007669"/>
    <property type="project" value="TreeGrafter"/>
</dbReference>
<name>A0A0L7L8R4_OPEBR</name>
<accession>A0A0L7L8R4</accession>
<sequence length="390" mass="42625">MFNTIKHAALALIVPSSTAQPKVDEINGKKLDATHELLNMAGKAIITKIADAKQPLDQSIMRIGCSQSAELKKLMGLDYEQVQKKAEPNLDQLTLSFISDELRSSFKLGSVAETLPKAPGYNIKQTLVIFMHGFTDDPNQFNFAAVNEAFHSKGHCNILALDASPLIRYLYLRSSTYVRFIGEKLGATLAKIVESGQDHKNIHLVGHSLGAHIAGFAGKTFHLLTGTLVGRISGLDPAGPCFTHVDSNLRLAASDAEFVDVIHTNAGVYGLTSPVGHVDFFPNGGAQQPNCLFEFMSHSRVVELFAESVKNPESFPARACKDWEEFKREESSGDVSLMGYGCKPGTKGLYYLRTGDEKPYGLSQKGLLFESEGVMKTAKHITQCLYNILD</sequence>
<organism evidence="7 8">
    <name type="scientific">Operophtera brumata</name>
    <name type="common">Winter moth</name>
    <name type="synonym">Phalaena brumata</name>
    <dbReference type="NCBI Taxonomy" id="104452"/>
    <lineage>
        <taxon>Eukaryota</taxon>
        <taxon>Metazoa</taxon>
        <taxon>Ecdysozoa</taxon>
        <taxon>Arthropoda</taxon>
        <taxon>Hexapoda</taxon>
        <taxon>Insecta</taxon>
        <taxon>Pterygota</taxon>
        <taxon>Neoptera</taxon>
        <taxon>Endopterygota</taxon>
        <taxon>Lepidoptera</taxon>
        <taxon>Glossata</taxon>
        <taxon>Ditrysia</taxon>
        <taxon>Geometroidea</taxon>
        <taxon>Geometridae</taxon>
        <taxon>Larentiinae</taxon>
        <taxon>Operophtera</taxon>
    </lineage>
</organism>
<dbReference type="InterPro" id="IPR029058">
    <property type="entry name" value="AB_hydrolase_fold"/>
</dbReference>
<dbReference type="GO" id="GO:0016298">
    <property type="term" value="F:lipase activity"/>
    <property type="evidence" value="ECO:0007669"/>
    <property type="project" value="InterPro"/>
</dbReference>
<dbReference type="PANTHER" id="PTHR11610">
    <property type="entry name" value="LIPASE"/>
    <property type="match status" value="1"/>
</dbReference>
<dbReference type="AlphaFoldDB" id="A0A0L7L8R4"/>
<evidence type="ECO:0000259" key="6">
    <source>
        <dbReference type="Pfam" id="PF00151"/>
    </source>
</evidence>
<evidence type="ECO:0000256" key="5">
    <source>
        <dbReference type="SAM" id="SignalP"/>
    </source>
</evidence>
<dbReference type="STRING" id="104452.A0A0L7L8R4"/>
<dbReference type="PANTHER" id="PTHR11610:SF173">
    <property type="entry name" value="LIPASE DOMAIN-CONTAINING PROTEIN-RELATED"/>
    <property type="match status" value="1"/>
</dbReference>
<feature type="chain" id="PRO_5005573269" evidence="5">
    <location>
        <begin position="20"/>
        <end position="390"/>
    </location>
</feature>
<evidence type="ECO:0000256" key="3">
    <source>
        <dbReference type="ARBA" id="ARBA00022525"/>
    </source>
</evidence>
<dbReference type="PRINTS" id="PR00821">
    <property type="entry name" value="TAGLIPASE"/>
</dbReference>
<dbReference type="EMBL" id="JTDY01002277">
    <property type="protein sequence ID" value="KOB71750.1"/>
    <property type="molecule type" value="Genomic_DNA"/>
</dbReference>
<proteinExistence type="inferred from homology"/>
<keyword evidence="8" id="KW-1185">Reference proteome</keyword>
<keyword evidence="5" id="KW-0732">Signal</keyword>
<comment type="similarity">
    <text evidence="2 4">Belongs to the AB hydrolase superfamily. Lipase family.</text>
</comment>
<comment type="subcellular location">
    <subcellularLocation>
        <location evidence="1">Secreted</location>
    </subcellularLocation>
</comment>
<dbReference type="Gene3D" id="3.40.50.1820">
    <property type="entry name" value="alpha/beta hydrolase"/>
    <property type="match status" value="1"/>
</dbReference>
<dbReference type="GO" id="GO:0016042">
    <property type="term" value="P:lipid catabolic process"/>
    <property type="evidence" value="ECO:0007669"/>
    <property type="project" value="TreeGrafter"/>
</dbReference>
<dbReference type="InterPro" id="IPR000734">
    <property type="entry name" value="TAG_lipase"/>
</dbReference>
<keyword evidence="3" id="KW-0964">Secreted</keyword>
<comment type="caution">
    <text evidence="7">The sequence shown here is derived from an EMBL/GenBank/DDBJ whole genome shotgun (WGS) entry which is preliminary data.</text>
</comment>
<dbReference type="Proteomes" id="UP000037510">
    <property type="component" value="Unassembled WGS sequence"/>
</dbReference>
<evidence type="ECO:0000256" key="4">
    <source>
        <dbReference type="RuleBase" id="RU004262"/>
    </source>
</evidence>
<feature type="signal peptide" evidence="5">
    <location>
        <begin position="1"/>
        <end position="19"/>
    </location>
</feature>
<protein>
    <submittedName>
        <fullName evidence="7">Putative lipase</fullName>
    </submittedName>
</protein>
<gene>
    <name evidence="7" type="ORF">OBRU01_13571</name>
</gene>
<dbReference type="Pfam" id="PF00151">
    <property type="entry name" value="Lipase"/>
    <property type="match status" value="1"/>
</dbReference>
<dbReference type="GO" id="GO:0005615">
    <property type="term" value="C:extracellular space"/>
    <property type="evidence" value="ECO:0007669"/>
    <property type="project" value="TreeGrafter"/>
</dbReference>